<protein>
    <submittedName>
        <fullName evidence="2">Uncharacterized protein</fullName>
    </submittedName>
</protein>
<evidence type="ECO:0000313" key="2">
    <source>
        <dbReference type="EMBL" id="KAK1638976.1"/>
    </source>
</evidence>
<comment type="caution">
    <text evidence="2">The sequence shown here is derived from an EMBL/GenBank/DDBJ whole genome shotgun (WGS) entry which is preliminary data.</text>
</comment>
<accession>A0AAI9ZW52</accession>
<evidence type="ECO:0000256" key="1">
    <source>
        <dbReference type="SAM" id="MobiDB-lite"/>
    </source>
</evidence>
<feature type="region of interest" description="Disordered" evidence="1">
    <location>
        <begin position="17"/>
        <end position="45"/>
    </location>
</feature>
<dbReference type="AlphaFoldDB" id="A0AAI9ZW52"/>
<dbReference type="EMBL" id="JAHMHQ010000006">
    <property type="protein sequence ID" value="KAK1638976.1"/>
    <property type="molecule type" value="Genomic_DNA"/>
</dbReference>
<gene>
    <name evidence="2" type="ORF">BDP81DRAFT_194427</name>
</gene>
<reference evidence="2" key="1">
    <citation type="submission" date="2021-06" db="EMBL/GenBank/DDBJ databases">
        <title>Comparative genomics, transcriptomics and evolutionary studies reveal genomic signatures of adaptation to plant cell wall in hemibiotrophic fungi.</title>
        <authorList>
            <consortium name="DOE Joint Genome Institute"/>
            <person name="Baroncelli R."/>
            <person name="Diaz J.F."/>
            <person name="Benocci T."/>
            <person name="Peng M."/>
            <person name="Battaglia E."/>
            <person name="Haridas S."/>
            <person name="Andreopoulos W."/>
            <person name="Labutti K."/>
            <person name="Pangilinan J."/>
            <person name="Floch G.L."/>
            <person name="Makela M.R."/>
            <person name="Henrissat B."/>
            <person name="Grigoriev I.V."/>
            <person name="Crouch J.A."/>
            <person name="De Vries R.P."/>
            <person name="Sukno S.A."/>
            <person name="Thon M.R."/>
        </authorList>
    </citation>
    <scope>NUCLEOTIDE SEQUENCE</scope>
    <source>
        <strain evidence="2">CBS 102054</strain>
    </source>
</reference>
<dbReference type="RefSeq" id="XP_060447583.1">
    <property type="nucleotide sequence ID" value="XM_060582459.1"/>
</dbReference>
<organism evidence="2 3">
    <name type="scientific">Colletotrichum phormii</name>
    <dbReference type="NCBI Taxonomy" id="359342"/>
    <lineage>
        <taxon>Eukaryota</taxon>
        <taxon>Fungi</taxon>
        <taxon>Dikarya</taxon>
        <taxon>Ascomycota</taxon>
        <taxon>Pezizomycotina</taxon>
        <taxon>Sordariomycetes</taxon>
        <taxon>Hypocreomycetidae</taxon>
        <taxon>Glomerellales</taxon>
        <taxon>Glomerellaceae</taxon>
        <taxon>Colletotrichum</taxon>
        <taxon>Colletotrichum acutatum species complex</taxon>
    </lineage>
</organism>
<dbReference type="Proteomes" id="UP001243989">
    <property type="component" value="Unassembled WGS sequence"/>
</dbReference>
<dbReference type="GeneID" id="85467321"/>
<evidence type="ECO:0000313" key="3">
    <source>
        <dbReference type="Proteomes" id="UP001243989"/>
    </source>
</evidence>
<sequence>MKSVVLFGRPQLRTLGPSNSSEWRRDIIRSSSGGPKSSVAGPGPGSAAYRRTMDALCTCGLFGPLRRSRADRLGPTSDHVEWCASFLSLPSPLLRTITTRRGGQGKPEVKLQPPWNCLSRNSASSLILEVPSSCHGLMLAQSRMRRFQVRLKCEFVRIRSVGGWETAWHAAESRRDGRRSHAVNGCVPRQVASRAAGLPHGQEQGSVGPDVF</sequence>
<feature type="region of interest" description="Disordered" evidence="1">
    <location>
        <begin position="193"/>
        <end position="212"/>
    </location>
</feature>
<name>A0AAI9ZW52_9PEZI</name>
<proteinExistence type="predicted"/>
<keyword evidence="3" id="KW-1185">Reference proteome</keyword>